<name>A0A4C1VYI5_EUMVA</name>
<evidence type="ECO:0000313" key="2">
    <source>
        <dbReference type="Proteomes" id="UP000299102"/>
    </source>
</evidence>
<sequence length="281" mass="32047">MILQIYLIYVSARTHEQCLCGRFVKSKRYATPAALGLGAHAAPAARRRRRCRRRVSSRYDISMINDPTRDRRSQMANHSVLSVALLILGGESYLFSTLTTNGLTLASLSDRHPLLIYALMKHASVTRELRYYWKTVSNNVMFLIAFSRGKQTWRATRNQVTSGLPISGVEIEHLMEIGTGYGRGWSGEGGNGVMDGDSRVMGQRNSHSLDETQQRRQYFMSVLRSVRVWYFISRIDPNFLPKLTTTQLYHFLSFDGQTFGRSLTALHDAYDRRSDPLPRDT</sequence>
<gene>
    <name evidence="1" type="ORF">EVAR_85252_1</name>
</gene>
<dbReference type="AlphaFoldDB" id="A0A4C1VYI5"/>
<evidence type="ECO:0000313" key="1">
    <source>
        <dbReference type="EMBL" id="GBP44098.1"/>
    </source>
</evidence>
<protein>
    <submittedName>
        <fullName evidence="1">Uncharacterized protein</fullName>
    </submittedName>
</protein>
<reference evidence="1 2" key="1">
    <citation type="journal article" date="2019" name="Commun. Biol.">
        <title>The bagworm genome reveals a unique fibroin gene that provides high tensile strength.</title>
        <authorList>
            <person name="Kono N."/>
            <person name="Nakamura H."/>
            <person name="Ohtoshi R."/>
            <person name="Tomita M."/>
            <person name="Numata K."/>
            <person name="Arakawa K."/>
        </authorList>
    </citation>
    <scope>NUCLEOTIDE SEQUENCE [LARGE SCALE GENOMIC DNA]</scope>
</reference>
<proteinExistence type="predicted"/>
<dbReference type="EMBL" id="BGZK01000446">
    <property type="protein sequence ID" value="GBP44098.1"/>
    <property type="molecule type" value="Genomic_DNA"/>
</dbReference>
<keyword evidence="2" id="KW-1185">Reference proteome</keyword>
<dbReference type="Proteomes" id="UP000299102">
    <property type="component" value="Unassembled WGS sequence"/>
</dbReference>
<organism evidence="1 2">
    <name type="scientific">Eumeta variegata</name>
    <name type="common">Bagworm moth</name>
    <name type="synonym">Eumeta japonica</name>
    <dbReference type="NCBI Taxonomy" id="151549"/>
    <lineage>
        <taxon>Eukaryota</taxon>
        <taxon>Metazoa</taxon>
        <taxon>Ecdysozoa</taxon>
        <taxon>Arthropoda</taxon>
        <taxon>Hexapoda</taxon>
        <taxon>Insecta</taxon>
        <taxon>Pterygota</taxon>
        <taxon>Neoptera</taxon>
        <taxon>Endopterygota</taxon>
        <taxon>Lepidoptera</taxon>
        <taxon>Glossata</taxon>
        <taxon>Ditrysia</taxon>
        <taxon>Tineoidea</taxon>
        <taxon>Psychidae</taxon>
        <taxon>Oiketicinae</taxon>
        <taxon>Eumeta</taxon>
    </lineage>
</organism>
<comment type="caution">
    <text evidence="1">The sequence shown here is derived from an EMBL/GenBank/DDBJ whole genome shotgun (WGS) entry which is preliminary data.</text>
</comment>
<accession>A0A4C1VYI5</accession>